<evidence type="ECO:0000313" key="1">
    <source>
        <dbReference type="EMBL" id="TMI75986.1"/>
    </source>
</evidence>
<name>A0A537IZ24_9BACT</name>
<reference evidence="1 2" key="1">
    <citation type="journal article" date="2019" name="Nat. Microbiol.">
        <title>Mediterranean grassland soil C-N compound turnover is dependent on rainfall and depth, and is mediated by genomically divergent microorganisms.</title>
        <authorList>
            <person name="Diamond S."/>
            <person name="Andeer P.F."/>
            <person name="Li Z."/>
            <person name="Crits-Christoph A."/>
            <person name="Burstein D."/>
            <person name="Anantharaman K."/>
            <person name="Lane K.R."/>
            <person name="Thomas B.C."/>
            <person name="Pan C."/>
            <person name="Northen T.R."/>
            <person name="Banfield J.F."/>
        </authorList>
    </citation>
    <scope>NUCLEOTIDE SEQUENCE [LARGE SCALE GENOMIC DNA]</scope>
    <source>
        <strain evidence="1">NP_8</strain>
    </source>
</reference>
<evidence type="ECO:0000313" key="2">
    <source>
        <dbReference type="Proteomes" id="UP000318834"/>
    </source>
</evidence>
<sequence>MFNDYGLANIAWQRQREAERAAAAHRLVVLAQLGTKAALDKAGRLSLAARVVRRIGQMMGVAIKDLRRLPEYAAEAERLHQEIRTSVR</sequence>
<dbReference type="EMBL" id="VBAP01000032">
    <property type="protein sequence ID" value="TMI75986.1"/>
    <property type="molecule type" value="Genomic_DNA"/>
</dbReference>
<accession>A0A537IZ24</accession>
<comment type="caution">
    <text evidence="1">The sequence shown here is derived from an EMBL/GenBank/DDBJ whole genome shotgun (WGS) entry which is preliminary data.</text>
</comment>
<dbReference type="AlphaFoldDB" id="A0A537IZ24"/>
<proteinExistence type="predicted"/>
<dbReference type="Proteomes" id="UP000318834">
    <property type="component" value="Unassembled WGS sequence"/>
</dbReference>
<protein>
    <submittedName>
        <fullName evidence="1">Uncharacterized protein</fullName>
    </submittedName>
</protein>
<gene>
    <name evidence="1" type="ORF">E6H05_04960</name>
</gene>
<organism evidence="1 2">
    <name type="scientific">Candidatus Segetimicrobium genomatis</name>
    <dbReference type="NCBI Taxonomy" id="2569760"/>
    <lineage>
        <taxon>Bacteria</taxon>
        <taxon>Bacillati</taxon>
        <taxon>Candidatus Sysuimicrobiota</taxon>
        <taxon>Candidatus Sysuimicrobiia</taxon>
        <taxon>Candidatus Sysuimicrobiales</taxon>
        <taxon>Candidatus Segetimicrobiaceae</taxon>
        <taxon>Candidatus Segetimicrobium</taxon>
    </lineage>
</organism>